<evidence type="ECO:0000313" key="4">
    <source>
        <dbReference type="Proteomes" id="UP000190395"/>
    </source>
</evidence>
<proteinExistence type="predicted"/>
<dbReference type="PANTHER" id="PTHR38032">
    <property type="entry name" value="POLYMERASE-RELATED"/>
    <property type="match status" value="1"/>
</dbReference>
<keyword evidence="4" id="KW-1185">Reference proteome</keyword>
<feature type="coiled-coil region" evidence="1">
    <location>
        <begin position="518"/>
        <end position="594"/>
    </location>
</feature>
<dbReference type="GeneID" id="303366439"/>
<dbReference type="PANTHER" id="PTHR38032:SF1">
    <property type="entry name" value="RNA-BINDING PROTEIN KHPB N-TERMINAL DOMAIN-CONTAINING PROTEIN"/>
    <property type="match status" value="1"/>
</dbReference>
<name>A0A1T4KHX0_9SPIR</name>
<dbReference type="SMART" id="SM01245">
    <property type="entry name" value="Jag_N"/>
    <property type="match status" value="1"/>
</dbReference>
<dbReference type="OrthoDB" id="9816426at2"/>
<keyword evidence="1" id="KW-0175">Coiled coil</keyword>
<dbReference type="InterPro" id="IPR046865">
    <property type="entry name" value="FapA_b_solenoid"/>
</dbReference>
<dbReference type="Proteomes" id="UP000190395">
    <property type="component" value="Unassembled WGS sequence"/>
</dbReference>
<dbReference type="AlphaFoldDB" id="A0A1T4KHX0"/>
<gene>
    <name evidence="3" type="ORF">SAMN02745152_00159</name>
</gene>
<feature type="domain" description="RNA-binding protein KhpB N-terminal" evidence="2">
    <location>
        <begin position="25"/>
        <end position="76"/>
    </location>
</feature>
<evidence type="ECO:0000256" key="1">
    <source>
        <dbReference type="SAM" id="Coils"/>
    </source>
</evidence>
<dbReference type="Pfam" id="PF03961">
    <property type="entry name" value="FapA"/>
    <property type="match status" value="1"/>
</dbReference>
<dbReference type="Pfam" id="PF20250">
    <property type="entry name" value="FapA_N"/>
    <property type="match status" value="1"/>
</dbReference>
<evidence type="ECO:0000313" key="3">
    <source>
        <dbReference type="EMBL" id="SJZ41975.1"/>
    </source>
</evidence>
<dbReference type="InterPro" id="IPR032782">
    <property type="entry name" value="KhpB_N"/>
</dbReference>
<dbReference type="RefSeq" id="WP_078929890.1">
    <property type="nucleotide sequence ID" value="NZ_FUXC01000001.1"/>
</dbReference>
<reference evidence="3 4" key="1">
    <citation type="submission" date="2017-02" db="EMBL/GenBank/DDBJ databases">
        <authorList>
            <person name="Peterson S.W."/>
        </authorList>
    </citation>
    <scope>NUCLEOTIDE SEQUENCE [LARGE SCALE GENOMIC DNA]</scope>
    <source>
        <strain evidence="3 4">ATCC BAA-909</strain>
    </source>
</reference>
<dbReference type="Gene3D" id="3.30.30.80">
    <property type="entry name" value="probable RNA-binding protein from clostridium symbiosum atcc 14940"/>
    <property type="match status" value="1"/>
</dbReference>
<dbReference type="EMBL" id="FUXC01000001">
    <property type="protein sequence ID" value="SJZ41975.1"/>
    <property type="molecule type" value="Genomic_DNA"/>
</dbReference>
<organism evidence="3 4">
    <name type="scientific">Treponema berlinense</name>
    <dbReference type="NCBI Taxonomy" id="225004"/>
    <lineage>
        <taxon>Bacteria</taxon>
        <taxon>Pseudomonadati</taxon>
        <taxon>Spirochaetota</taxon>
        <taxon>Spirochaetia</taxon>
        <taxon>Spirochaetales</taxon>
        <taxon>Treponemataceae</taxon>
        <taxon>Treponema</taxon>
    </lineage>
</organism>
<dbReference type="STRING" id="225004.SAMN02745152_00159"/>
<dbReference type="InterPro" id="IPR038247">
    <property type="entry name" value="Jag_N_dom_sf"/>
</dbReference>
<dbReference type="Pfam" id="PF14804">
    <property type="entry name" value="Jag_N"/>
    <property type="match status" value="1"/>
</dbReference>
<dbReference type="InterPro" id="IPR046866">
    <property type="entry name" value="FapA_N"/>
</dbReference>
<protein>
    <recommendedName>
        <fullName evidence="2">RNA-binding protein KhpB N-terminal domain-containing protein</fullName>
    </recommendedName>
</protein>
<dbReference type="InterPro" id="IPR005646">
    <property type="entry name" value="FapA"/>
</dbReference>
<accession>A0A1T4KHX0</accession>
<evidence type="ECO:0000259" key="2">
    <source>
        <dbReference type="SMART" id="SM01245"/>
    </source>
</evidence>
<sequence>MVTLEKIRSDLSELQKKDQSIKSVEVHADTLDEALADAAVQLNTKVANLEYEIKEKGFDGFFGIAKRPWFITVYQNAEAVSKSERIKNFQNASFMDMDEEIQNFDKDGEYFVHRFGTEICLKVNLPVGKGKNINFSDVLNDIKRSDTVDFDEKIVKKYTENGTGGIYEPVGHYSRNPAGDAIYVIDITKDELKATCTITPPALGGADVSEDQIKTALKSQGVVAGISDEKISALVDRPAYNVPVVVAEAVLPVDGRDAYIAYNFETDRSKIRAKEAANGQVDFKELNLIQNVVEGQPLAQKMLPERGKAGKTLYGRYLEAKNGKDINLPLGKNVTLDSDGRTILAACNGQVLLINDKINVEPIMEIDGVNIKSGNVTFLGTVIVNGNVEDGYNVKASGNIEVNGAVGASRLESDGDIIVSQGIVGRDECEILCGGSLWAKFVQNSKVQVEENVIVQDSLMNCEVSAQHRIILQGKRAQITGGHLFATETVLAKNIGSAGGGTETVIEVGIDPRAKHRLEDLREMQEKTVKEIDELELNIQTLENTKKVRRVLPAEKEESLKRYKLRKNELTNENDEFNKEIETILAHLRELKNIGKVYASGTVYAGVKIFVRDEKDEVRANVKSVIFYYDEGFVRRGKYEKPDFSDVKGPEGYSNG</sequence>